<comment type="caution">
    <text evidence="1">The sequence shown here is derived from an EMBL/GenBank/DDBJ whole genome shotgun (WGS) entry which is preliminary data.</text>
</comment>
<protein>
    <submittedName>
        <fullName evidence="1">Ferritin-like domain-containing protein</fullName>
    </submittedName>
</protein>
<evidence type="ECO:0000313" key="2">
    <source>
        <dbReference type="Proteomes" id="UP000321945"/>
    </source>
</evidence>
<dbReference type="SUPFAM" id="SSF47240">
    <property type="entry name" value="Ferritin-like"/>
    <property type="match status" value="1"/>
</dbReference>
<dbReference type="OrthoDB" id="954262at2"/>
<evidence type="ECO:0000313" key="1">
    <source>
        <dbReference type="EMBL" id="TXD70348.1"/>
    </source>
</evidence>
<organism evidence="1 2">
    <name type="scientific">Aequorivita lipolytica</name>
    <dbReference type="NCBI Taxonomy" id="153267"/>
    <lineage>
        <taxon>Bacteria</taxon>
        <taxon>Pseudomonadati</taxon>
        <taxon>Bacteroidota</taxon>
        <taxon>Flavobacteriia</taxon>
        <taxon>Flavobacteriales</taxon>
        <taxon>Flavobacteriaceae</taxon>
        <taxon>Aequorivita</taxon>
    </lineage>
</organism>
<dbReference type="InterPro" id="IPR009078">
    <property type="entry name" value="Ferritin-like_SF"/>
</dbReference>
<proteinExistence type="predicted"/>
<sequence length="252" mass="27291">MKNKIEKEFPTTQNDRRRFLKLSGAALVGTGLFFMTGCSDDDEVMTLETPPDQFDLGGGNLGILNYAYALEQLEAAFYTKVIQGSYYAGAPSREKTLFKDLYNHEVIHRDFFKTAISAAVDQSMVLPDLEFDFSSVDFSSRDAVLGISQVLEDTGVRAYNGAGQLIDVSNAAGQTYLLLAGKIVSVEARHASAIRDLINPGSMDFAGDDILIGLGGTAPAFDQAAAPKTVLNEVIATGFLKTEFTAFNLPNF</sequence>
<reference evidence="1 2" key="1">
    <citation type="submission" date="2019-08" db="EMBL/GenBank/DDBJ databases">
        <title>Genome of Aequorivita lipolytica Y10-2 (type strain).</title>
        <authorList>
            <person name="Bowman J.P."/>
        </authorList>
    </citation>
    <scope>NUCLEOTIDE SEQUENCE [LARGE SCALE GENOMIC DNA]</scope>
    <source>
        <strain evidence="1 2">Y10-2</strain>
    </source>
</reference>
<dbReference type="AlphaFoldDB" id="A0A5C6YSG0"/>
<dbReference type="Pfam" id="PF13668">
    <property type="entry name" value="Ferritin_2"/>
    <property type="match status" value="1"/>
</dbReference>
<name>A0A5C6YSG0_9FLAO</name>
<dbReference type="Proteomes" id="UP000321945">
    <property type="component" value="Unassembled WGS sequence"/>
</dbReference>
<accession>A0A5C6YSG0</accession>
<gene>
    <name evidence="1" type="ORF">ESV24_04055</name>
</gene>
<keyword evidence="2" id="KW-1185">Reference proteome</keyword>
<dbReference type="RefSeq" id="WP_111815513.1">
    <property type="nucleotide sequence ID" value="NZ_CBCRZQ010000003.1"/>
</dbReference>
<dbReference type="EMBL" id="VORU01000002">
    <property type="protein sequence ID" value="TXD70348.1"/>
    <property type="molecule type" value="Genomic_DNA"/>
</dbReference>